<gene>
    <name evidence="1" type="ORF">ILUMI_22348</name>
</gene>
<organism evidence="1 2">
    <name type="scientific">Ignelater luminosus</name>
    <name type="common">Cucubano</name>
    <name type="synonym">Pyrophorus luminosus</name>
    <dbReference type="NCBI Taxonomy" id="2038154"/>
    <lineage>
        <taxon>Eukaryota</taxon>
        <taxon>Metazoa</taxon>
        <taxon>Ecdysozoa</taxon>
        <taxon>Arthropoda</taxon>
        <taxon>Hexapoda</taxon>
        <taxon>Insecta</taxon>
        <taxon>Pterygota</taxon>
        <taxon>Neoptera</taxon>
        <taxon>Endopterygota</taxon>
        <taxon>Coleoptera</taxon>
        <taxon>Polyphaga</taxon>
        <taxon>Elateriformia</taxon>
        <taxon>Elateroidea</taxon>
        <taxon>Elateridae</taxon>
        <taxon>Agrypninae</taxon>
        <taxon>Pyrophorini</taxon>
        <taxon>Ignelater</taxon>
    </lineage>
</organism>
<accession>A0A8K0CEJ5</accession>
<protein>
    <submittedName>
        <fullName evidence="1">Uncharacterized protein</fullName>
    </submittedName>
</protein>
<dbReference type="Proteomes" id="UP000801492">
    <property type="component" value="Unassembled WGS sequence"/>
</dbReference>
<proteinExistence type="predicted"/>
<name>A0A8K0CEJ5_IGNLU</name>
<dbReference type="AlphaFoldDB" id="A0A8K0CEJ5"/>
<evidence type="ECO:0000313" key="1">
    <source>
        <dbReference type="EMBL" id="KAF2883817.1"/>
    </source>
</evidence>
<evidence type="ECO:0000313" key="2">
    <source>
        <dbReference type="Proteomes" id="UP000801492"/>
    </source>
</evidence>
<comment type="caution">
    <text evidence="1">The sequence shown here is derived from an EMBL/GenBank/DDBJ whole genome shotgun (WGS) entry which is preliminary data.</text>
</comment>
<dbReference type="OrthoDB" id="6819210at2759"/>
<sequence>MEVSRICGLLCETCYEKNHKDVVISLLAELESSITKFTSRPDKDLSSIIETKFCHGLGRLTNSNPIKDEEIAKKDDLFVKLSIVRTRYQLFAMKCVDVEKDLEVYEALKAGHSKLDPEHSRLQETHVLNTVKKLTKWIIDLQQLEELQNDHELLRKEDSENRNNIALLKTENDCLVCNLTTLSSAQLQNKKGSNKVQDKLSDYKTNNNTKYKIQNLKRIIRVLCRVCPSQPQENGRMFCNITYAEEE</sequence>
<dbReference type="EMBL" id="VTPC01090289">
    <property type="protein sequence ID" value="KAF2883817.1"/>
    <property type="molecule type" value="Genomic_DNA"/>
</dbReference>
<keyword evidence="2" id="KW-1185">Reference proteome</keyword>
<reference evidence="1" key="1">
    <citation type="submission" date="2019-08" db="EMBL/GenBank/DDBJ databases">
        <title>The genome of the North American firefly Photinus pyralis.</title>
        <authorList>
            <consortium name="Photinus pyralis genome working group"/>
            <person name="Fallon T.R."/>
            <person name="Sander Lower S.E."/>
            <person name="Weng J.-K."/>
        </authorList>
    </citation>
    <scope>NUCLEOTIDE SEQUENCE</scope>
    <source>
        <strain evidence="1">TRF0915ILg1</strain>
        <tissue evidence="1">Whole body</tissue>
    </source>
</reference>